<evidence type="ECO:0000256" key="8">
    <source>
        <dbReference type="SAM" id="Phobius"/>
    </source>
</evidence>
<keyword evidence="8" id="KW-0812">Transmembrane</keyword>
<dbReference type="PROSITE" id="PS50113">
    <property type="entry name" value="PAC"/>
    <property type="match status" value="1"/>
</dbReference>
<feature type="domain" description="HAMP" evidence="13">
    <location>
        <begin position="307"/>
        <end position="359"/>
    </location>
</feature>
<keyword evidence="15" id="KW-1185">Reference proteome</keyword>
<dbReference type="Gene3D" id="6.10.340.10">
    <property type="match status" value="1"/>
</dbReference>
<evidence type="ECO:0000256" key="4">
    <source>
        <dbReference type="ARBA" id="ARBA00022553"/>
    </source>
</evidence>
<accession>A0A5R9GWF8</accession>
<sequence>MSLFTSIPLSRLWYSLIILASLLPAAVLAPWLSSQAHSLLLDRAMLSEELYHKELATTLYLEMDRLTAVLQSKSDTVAYILGHQGSTDAVRELIATLNRRDAEISSIVILGPSAQVIATANMAAFSADRMSRSTPAFAVPMHGRIFIGSPRRLADNQLGFLIAIPLIAGDKSLGVMIGAIHMDEFWQSIQSRLPAHHSRTYLTDGRGSLLTRLADHALQQGALLSEKPIVRALLAREEWHRHTIFPGINGQAVFGIGTLVHTLEWGIISEIPAASIDAEITRAQHILVTIVIFLHMLFAIVGLLWIRRLLAPVSQLTQVMKEAADGDYTGTMAPSRYREIDTLGRSFNRMIHAIEQRQSALEKMTLAMEQLGEAIIITDHNGIIEYVNSAFTRNTGFTATEVIGKSPRLLNSRQQSETFYQELWQTILTGQTWHGTLTNRKKDGSLYPVLMSIAAIHHHDRITHFVAVQQDMSRQNMLEEQLRQSQKMEAIGTLVGGIAHDFNNMLAGMTGNLYLAKRKIPAESAAMEKLANVELLSFRAAEMIQQLLTFARKGVVSMKPVALVPFIRELSSFIHTAVPENIVMTEEICSEEMTILGDKGQLHQVMLNLVNNARDALDGIAQPHIEIRLAPFSTDEPFLRSRPHIPPGRYALLSVSDNGCGIPAEQMKHLYEPFFTTKEQGKGTGLGLAMVFGAIQTHGGFIEVESAADKGTTFHIYLPLSEATGTTEPGEWQSAPPCDGEGAWILLADDEQHIRETGKEVLEEMGYRVMIAAHGREAVELYSAHASTIALCIFDLVMPVMGGHEAAIAIRTINPHARIIFATGYDKSILAGMGDETIISKPFTIEAISQLIAQKLNRPSDSV</sequence>
<evidence type="ECO:0000313" key="15">
    <source>
        <dbReference type="Proteomes" id="UP000306585"/>
    </source>
</evidence>
<dbReference type="InterPro" id="IPR000014">
    <property type="entry name" value="PAS"/>
</dbReference>
<dbReference type="SUPFAM" id="SSF47384">
    <property type="entry name" value="Homodimeric domain of signal transducing histidine kinase"/>
    <property type="match status" value="1"/>
</dbReference>
<evidence type="ECO:0000256" key="7">
    <source>
        <dbReference type="PROSITE-ProRule" id="PRU00169"/>
    </source>
</evidence>
<proteinExistence type="predicted"/>
<evidence type="ECO:0000256" key="6">
    <source>
        <dbReference type="ARBA" id="ARBA00022777"/>
    </source>
</evidence>
<dbReference type="InterPro" id="IPR036890">
    <property type="entry name" value="HATPase_C_sf"/>
</dbReference>
<dbReference type="CDD" id="cd06225">
    <property type="entry name" value="HAMP"/>
    <property type="match status" value="1"/>
</dbReference>
<feature type="transmembrane region" description="Helical" evidence="8">
    <location>
        <begin position="286"/>
        <end position="306"/>
    </location>
</feature>
<dbReference type="SMART" id="SM00304">
    <property type="entry name" value="HAMP"/>
    <property type="match status" value="1"/>
</dbReference>
<name>A0A5R9GWF8_9PROT</name>
<dbReference type="GO" id="GO:0000155">
    <property type="term" value="F:phosphorelay sensor kinase activity"/>
    <property type="evidence" value="ECO:0007669"/>
    <property type="project" value="InterPro"/>
</dbReference>
<evidence type="ECO:0000313" key="14">
    <source>
        <dbReference type="EMBL" id="TLS68262.1"/>
    </source>
</evidence>
<dbReference type="InterPro" id="IPR000700">
    <property type="entry name" value="PAS-assoc_C"/>
</dbReference>
<feature type="domain" description="Histidine kinase" evidence="9">
    <location>
        <begin position="497"/>
        <end position="722"/>
    </location>
</feature>
<dbReference type="SMART" id="SM00387">
    <property type="entry name" value="HATPase_c"/>
    <property type="match status" value="1"/>
</dbReference>
<gene>
    <name evidence="14" type="ORF">FEF65_04515</name>
</gene>
<feature type="modified residue" description="4-aspartylphosphate" evidence="7">
    <location>
        <position position="795"/>
    </location>
</feature>
<evidence type="ECO:0000259" key="12">
    <source>
        <dbReference type="PROSITE" id="PS50113"/>
    </source>
</evidence>
<dbReference type="SUPFAM" id="SSF52172">
    <property type="entry name" value="CheY-like"/>
    <property type="match status" value="1"/>
</dbReference>
<dbReference type="Gene3D" id="3.40.50.2300">
    <property type="match status" value="1"/>
</dbReference>
<dbReference type="SMART" id="SM00448">
    <property type="entry name" value="REC"/>
    <property type="match status" value="1"/>
</dbReference>
<evidence type="ECO:0000259" key="11">
    <source>
        <dbReference type="PROSITE" id="PS50112"/>
    </source>
</evidence>
<evidence type="ECO:0000259" key="13">
    <source>
        <dbReference type="PROSITE" id="PS50885"/>
    </source>
</evidence>
<dbReference type="EMBL" id="VBRY01000003">
    <property type="protein sequence ID" value="TLS68262.1"/>
    <property type="molecule type" value="Genomic_DNA"/>
</dbReference>
<dbReference type="InterPro" id="IPR001789">
    <property type="entry name" value="Sig_transdc_resp-reg_receiver"/>
</dbReference>
<dbReference type="Pfam" id="PF00672">
    <property type="entry name" value="HAMP"/>
    <property type="match status" value="1"/>
</dbReference>
<dbReference type="InterPro" id="IPR035965">
    <property type="entry name" value="PAS-like_dom_sf"/>
</dbReference>
<keyword evidence="5" id="KW-0808">Transferase</keyword>
<dbReference type="SUPFAM" id="SSF55785">
    <property type="entry name" value="PYP-like sensor domain (PAS domain)"/>
    <property type="match status" value="1"/>
</dbReference>
<keyword evidence="4 7" id="KW-0597">Phosphoprotein</keyword>
<keyword evidence="8" id="KW-1133">Transmembrane helix</keyword>
<evidence type="ECO:0000256" key="3">
    <source>
        <dbReference type="ARBA" id="ARBA00012438"/>
    </source>
</evidence>
<dbReference type="SMART" id="SM00091">
    <property type="entry name" value="PAS"/>
    <property type="match status" value="1"/>
</dbReference>
<dbReference type="NCBIfam" id="TIGR00229">
    <property type="entry name" value="sensory_box"/>
    <property type="match status" value="1"/>
</dbReference>
<evidence type="ECO:0000259" key="10">
    <source>
        <dbReference type="PROSITE" id="PS50110"/>
    </source>
</evidence>
<dbReference type="Pfam" id="PF00072">
    <property type="entry name" value="Response_reg"/>
    <property type="match status" value="1"/>
</dbReference>
<dbReference type="InterPro" id="IPR003660">
    <property type="entry name" value="HAMP_dom"/>
</dbReference>
<dbReference type="PANTHER" id="PTHR43065">
    <property type="entry name" value="SENSOR HISTIDINE KINASE"/>
    <property type="match status" value="1"/>
</dbReference>
<dbReference type="EC" id="2.7.13.3" evidence="3"/>
<comment type="subcellular location">
    <subcellularLocation>
        <location evidence="2">Membrane</location>
    </subcellularLocation>
</comment>
<dbReference type="Pfam" id="PF13426">
    <property type="entry name" value="PAS_9"/>
    <property type="match status" value="1"/>
</dbReference>
<dbReference type="AlphaFoldDB" id="A0A5R9GWF8"/>
<dbReference type="InterPro" id="IPR011006">
    <property type="entry name" value="CheY-like_superfamily"/>
</dbReference>
<dbReference type="SUPFAM" id="SSF158472">
    <property type="entry name" value="HAMP domain-like"/>
    <property type="match status" value="1"/>
</dbReference>
<feature type="domain" description="PAS" evidence="11">
    <location>
        <begin position="360"/>
        <end position="406"/>
    </location>
</feature>
<keyword evidence="8" id="KW-0472">Membrane</keyword>
<dbReference type="InterPro" id="IPR001610">
    <property type="entry name" value="PAC"/>
</dbReference>
<dbReference type="SMART" id="SM00086">
    <property type="entry name" value="PAC"/>
    <property type="match status" value="1"/>
</dbReference>
<dbReference type="PROSITE" id="PS50112">
    <property type="entry name" value="PAS"/>
    <property type="match status" value="1"/>
</dbReference>
<dbReference type="RefSeq" id="WP_138238598.1">
    <property type="nucleotide sequence ID" value="NZ_VBRY01000003.1"/>
</dbReference>
<dbReference type="CDD" id="cd00082">
    <property type="entry name" value="HisKA"/>
    <property type="match status" value="1"/>
</dbReference>
<organism evidence="14 15">
    <name type="scientific">Mariprofundus erugo</name>
    <dbReference type="NCBI Taxonomy" id="2528639"/>
    <lineage>
        <taxon>Bacteria</taxon>
        <taxon>Pseudomonadati</taxon>
        <taxon>Pseudomonadota</taxon>
        <taxon>Candidatius Mariprofundia</taxon>
        <taxon>Mariprofundales</taxon>
        <taxon>Mariprofundaceae</taxon>
        <taxon>Mariprofundus</taxon>
    </lineage>
</organism>
<dbReference type="PANTHER" id="PTHR43065:SF42">
    <property type="entry name" value="TWO-COMPONENT SENSOR PPRA"/>
    <property type="match status" value="1"/>
</dbReference>
<dbReference type="InterPro" id="IPR003594">
    <property type="entry name" value="HATPase_dom"/>
</dbReference>
<feature type="domain" description="Response regulatory" evidence="10">
    <location>
        <begin position="744"/>
        <end position="856"/>
    </location>
</feature>
<dbReference type="InterPro" id="IPR005467">
    <property type="entry name" value="His_kinase_dom"/>
</dbReference>
<dbReference type="PRINTS" id="PR00344">
    <property type="entry name" value="BCTRLSENSOR"/>
</dbReference>
<dbReference type="Gene3D" id="3.30.450.20">
    <property type="entry name" value="PAS domain"/>
    <property type="match status" value="1"/>
</dbReference>
<dbReference type="InterPro" id="IPR003661">
    <property type="entry name" value="HisK_dim/P_dom"/>
</dbReference>
<evidence type="ECO:0000256" key="1">
    <source>
        <dbReference type="ARBA" id="ARBA00000085"/>
    </source>
</evidence>
<comment type="caution">
    <text evidence="14">The sequence shown here is derived from an EMBL/GenBank/DDBJ whole genome shotgun (WGS) entry which is preliminary data.</text>
</comment>
<dbReference type="GO" id="GO:0016020">
    <property type="term" value="C:membrane"/>
    <property type="evidence" value="ECO:0007669"/>
    <property type="project" value="UniProtKB-SubCell"/>
</dbReference>
<dbReference type="PROSITE" id="PS50110">
    <property type="entry name" value="RESPONSE_REGULATORY"/>
    <property type="match status" value="1"/>
</dbReference>
<dbReference type="CDD" id="cd00130">
    <property type="entry name" value="PAS"/>
    <property type="match status" value="1"/>
</dbReference>
<dbReference type="PROSITE" id="PS50109">
    <property type="entry name" value="HIS_KIN"/>
    <property type="match status" value="1"/>
</dbReference>
<feature type="transmembrane region" description="Helical" evidence="8">
    <location>
        <begin position="12"/>
        <end position="33"/>
    </location>
</feature>
<dbReference type="SUPFAM" id="SSF55874">
    <property type="entry name" value="ATPase domain of HSP90 chaperone/DNA topoisomerase II/histidine kinase"/>
    <property type="match status" value="1"/>
</dbReference>
<evidence type="ECO:0000256" key="5">
    <source>
        <dbReference type="ARBA" id="ARBA00022679"/>
    </source>
</evidence>
<protein>
    <recommendedName>
        <fullName evidence="3">histidine kinase</fullName>
        <ecNumber evidence="3">2.7.13.3</ecNumber>
    </recommendedName>
</protein>
<dbReference type="Gene3D" id="1.10.287.130">
    <property type="match status" value="1"/>
</dbReference>
<dbReference type="Gene3D" id="3.30.565.10">
    <property type="entry name" value="Histidine kinase-like ATPase, C-terminal domain"/>
    <property type="match status" value="1"/>
</dbReference>
<evidence type="ECO:0000259" key="9">
    <source>
        <dbReference type="PROSITE" id="PS50109"/>
    </source>
</evidence>
<dbReference type="Pfam" id="PF02518">
    <property type="entry name" value="HATPase_c"/>
    <property type="match status" value="1"/>
</dbReference>
<dbReference type="InterPro" id="IPR004358">
    <property type="entry name" value="Sig_transdc_His_kin-like_C"/>
</dbReference>
<reference evidence="14 15" key="1">
    <citation type="journal article" date="2019" name="Appl. Environ. Microbiol.">
        <title>Environmental Evidence and Genomic Insight of Iron-oxidizing Bacteria Preference Towards More Corrosion Resistant Stainless Steel at Higher Salinities.</title>
        <authorList>
            <person name="Garrison C.E."/>
            <person name="Price K.A."/>
            <person name="Field E.K."/>
        </authorList>
    </citation>
    <scope>NUCLEOTIDE SEQUENCE [LARGE SCALE GENOMIC DNA]</scope>
    <source>
        <strain evidence="14 15">P3</strain>
    </source>
</reference>
<dbReference type="PROSITE" id="PS50885">
    <property type="entry name" value="HAMP"/>
    <property type="match status" value="1"/>
</dbReference>
<keyword evidence="6" id="KW-0418">Kinase</keyword>
<feature type="domain" description="PAC" evidence="12">
    <location>
        <begin position="431"/>
        <end position="484"/>
    </location>
</feature>
<evidence type="ECO:0000256" key="2">
    <source>
        <dbReference type="ARBA" id="ARBA00004370"/>
    </source>
</evidence>
<dbReference type="CDD" id="cd17546">
    <property type="entry name" value="REC_hyHK_CKI1_RcsC-like"/>
    <property type="match status" value="1"/>
</dbReference>
<comment type="catalytic activity">
    <reaction evidence="1">
        <text>ATP + protein L-histidine = ADP + protein N-phospho-L-histidine.</text>
        <dbReference type="EC" id="2.7.13.3"/>
    </reaction>
</comment>
<dbReference type="InterPro" id="IPR036097">
    <property type="entry name" value="HisK_dim/P_sf"/>
</dbReference>
<dbReference type="Proteomes" id="UP000306585">
    <property type="component" value="Unassembled WGS sequence"/>
</dbReference>